<evidence type="ECO:0000256" key="1">
    <source>
        <dbReference type="SAM" id="MobiDB-lite"/>
    </source>
</evidence>
<sequence length="423" mass="45379">MIVTIDLATLVAFLALALAAHLYIRLLGRGLPDEQRRAGGRDDYPNSDGARNVVPGGHGTQSDARQVKGASGKAVAAHTADELSEDAEAAAAGPSRVGALSQTEGSSTGRAHSSKPIAMQPPTAPARMASRAADVVAAGPPSKVNRSSSPAESPLSRRQYLAAFPPSIPGSPPPHQRLMAAHPRPVPSSSAVKMDVDPPAGQRKGKARARADSPVPAKVSFTTPRVPISVMSTLTSIPTVSSRSTTPGSSMTLLVHDDDGDDDDNDDEMEVDQQLLNQFYTRIVKHRSLPLKPGQVVADVVTTTWFCSQGQDSIVQPPSDVHLEKPTVGDIFRHRVDKYTPPQFQLFLRVLRDDGKPGWLEVDEGIRRDDGMWLIVTPSTEEVSWVGESHYRAVMRKSGNFRSRLRLAIFASEESSLSSLSDA</sequence>
<protein>
    <submittedName>
        <fullName evidence="2">Uncharacterized protein</fullName>
    </submittedName>
</protein>
<gene>
    <name evidence="2" type="ORF">K466DRAFT_635286</name>
</gene>
<dbReference type="Proteomes" id="UP000308197">
    <property type="component" value="Unassembled WGS sequence"/>
</dbReference>
<feature type="region of interest" description="Disordered" evidence="1">
    <location>
        <begin position="34"/>
        <end position="220"/>
    </location>
</feature>
<evidence type="ECO:0000313" key="2">
    <source>
        <dbReference type="EMBL" id="TFK81039.1"/>
    </source>
</evidence>
<accession>A0A5C3NW85</accession>
<feature type="compositionally biased region" description="Pro residues" evidence="1">
    <location>
        <begin position="166"/>
        <end position="175"/>
    </location>
</feature>
<name>A0A5C3NW85_9APHY</name>
<dbReference type="InParanoid" id="A0A5C3NW85"/>
<feature type="compositionally biased region" description="Polar residues" evidence="1">
    <location>
        <begin position="100"/>
        <end position="111"/>
    </location>
</feature>
<keyword evidence="3" id="KW-1185">Reference proteome</keyword>
<evidence type="ECO:0000313" key="3">
    <source>
        <dbReference type="Proteomes" id="UP000308197"/>
    </source>
</evidence>
<dbReference type="EMBL" id="ML211664">
    <property type="protein sequence ID" value="TFK81039.1"/>
    <property type="molecule type" value="Genomic_DNA"/>
</dbReference>
<organism evidence="2 3">
    <name type="scientific">Polyporus arcularius HHB13444</name>
    <dbReference type="NCBI Taxonomy" id="1314778"/>
    <lineage>
        <taxon>Eukaryota</taxon>
        <taxon>Fungi</taxon>
        <taxon>Dikarya</taxon>
        <taxon>Basidiomycota</taxon>
        <taxon>Agaricomycotina</taxon>
        <taxon>Agaricomycetes</taxon>
        <taxon>Polyporales</taxon>
        <taxon>Polyporaceae</taxon>
        <taxon>Polyporus</taxon>
    </lineage>
</organism>
<feature type="compositionally biased region" description="Basic and acidic residues" evidence="1">
    <location>
        <begin position="34"/>
        <end position="44"/>
    </location>
</feature>
<proteinExistence type="predicted"/>
<dbReference type="AlphaFoldDB" id="A0A5C3NW85"/>
<reference evidence="2 3" key="1">
    <citation type="journal article" date="2019" name="Nat. Ecol. Evol.">
        <title>Megaphylogeny resolves global patterns of mushroom evolution.</title>
        <authorList>
            <person name="Varga T."/>
            <person name="Krizsan K."/>
            <person name="Foldi C."/>
            <person name="Dima B."/>
            <person name="Sanchez-Garcia M."/>
            <person name="Sanchez-Ramirez S."/>
            <person name="Szollosi G.J."/>
            <person name="Szarkandi J.G."/>
            <person name="Papp V."/>
            <person name="Albert L."/>
            <person name="Andreopoulos W."/>
            <person name="Angelini C."/>
            <person name="Antonin V."/>
            <person name="Barry K.W."/>
            <person name="Bougher N.L."/>
            <person name="Buchanan P."/>
            <person name="Buyck B."/>
            <person name="Bense V."/>
            <person name="Catcheside P."/>
            <person name="Chovatia M."/>
            <person name="Cooper J."/>
            <person name="Damon W."/>
            <person name="Desjardin D."/>
            <person name="Finy P."/>
            <person name="Geml J."/>
            <person name="Haridas S."/>
            <person name="Hughes K."/>
            <person name="Justo A."/>
            <person name="Karasinski D."/>
            <person name="Kautmanova I."/>
            <person name="Kiss B."/>
            <person name="Kocsube S."/>
            <person name="Kotiranta H."/>
            <person name="LaButti K.M."/>
            <person name="Lechner B.E."/>
            <person name="Liimatainen K."/>
            <person name="Lipzen A."/>
            <person name="Lukacs Z."/>
            <person name="Mihaltcheva S."/>
            <person name="Morgado L.N."/>
            <person name="Niskanen T."/>
            <person name="Noordeloos M.E."/>
            <person name="Ohm R.A."/>
            <person name="Ortiz-Santana B."/>
            <person name="Ovrebo C."/>
            <person name="Racz N."/>
            <person name="Riley R."/>
            <person name="Savchenko A."/>
            <person name="Shiryaev A."/>
            <person name="Soop K."/>
            <person name="Spirin V."/>
            <person name="Szebenyi C."/>
            <person name="Tomsovsky M."/>
            <person name="Tulloss R.E."/>
            <person name="Uehling J."/>
            <person name="Grigoriev I.V."/>
            <person name="Vagvolgyi C."/>
            <person name="Papp T."/>
            <person name="Martin F.M."/>
            <person name="Miettinen O."/>
            <person name="Hibbett D.S."/>
            <person name="Nagy L.G."/>
        </authorList>
    </citation>
    <scope>NUCLEOTIDE SEQUENCE [LARGE SCALE GENOMIC DNA]</scope>
    <source>
        <strain evidence="2 3">HHB13444</strain>
    </source>
</reference>